<evidence type="ECO:0000313" key="2">
    <source>
        <dbReference type="EMBL" id="SDO84153.1"/>
    </source>
</evidence>
<organism evidence="2 3">
    <name type="scientific">Microbacterium testaceum (strain StLB037)</name>
    <dbReference type="NCBI Taxonomy" id="979556"/>
    <lineage>
        <taxon>Bacteria</taxon>
        <taxon>Bacillati</taxon>
        <taxon>Actinomycetota</taxon>
        <taxon>Actinomycetes</taxon>
        <taxon>Micrococcales</taxon>
        <taxon>Microbacteriaceae</taxon>
        <taxon>Microbacterium</taxon>
    </lineage>
</organism>
<sequence>MNGVIADPAGEGDYGFELPALRAVPPVAPPVGFAERWEAWAAAAAEVDPDPRMTPLGRADGRSLFLVDHTVADGLRARGWFATAVGGMPPRVGIVHGHGYGGREAPDFDRVPDDAAVFFPVARGQGSLNAGLGAPTPADGHVLHGIHSIDEYVLGRCAVDLWHAGSALRALAGPIPLYYVGESFGGGIGALALPWDDRFVGATLIVPSFGQYDLRLRLPCEGSGERVRAHVGAHPASREVLRFFDASTAATFVRVPVRVECALRDRHVPPPGQFAVANAIDEATGAELELDVQPYGHREYRGLDAVRSRAFAATHAHIDRVLSRASAEKENP</sequence>
<dbReference type="EMBL" id="FNJN01000002">
    <property type="protein sequence ID" value="SDO84153.1"/>
    <property type="molecule type" value="Genomic_DNA"/>
</dbReference>
<feature type="domain" description="Acetyl xylan esterase" evidence="1">
    <location>
        <begin position="30"/>
        <end position="300"/>
    </location>
</feature>
<protein>
    <submittedName>
        <fullName evidence="2">Cephalosporin-C deacetylase</fullName>
    </submittedName>
</protein>
<dbReference type="InterPro" id="IPR008391">
    <property type="entry name" value="AXE1_dom"/>
</dbReference>
<dbReference type="RefSeq" id="WP_074694741.1">
    <property type="nucleotide sequence ID" value="NZ_FNJN01000002.1"/>
</dbReference>
<gene>
    <name evidence="2" type="ORF">SAMN04487788_1175</name>
</gene>
<reference evidence="2 3" key="1">
    <citation type="submission" date="2016-10" db="EMBL/GenBank/DDBJ databases">
        <authorList>
            <person name="de Groot N.N."/>
        </authorList>
    </citation>
    <scope>NUCLEOTIDE SEQUENCE [LARGE SCALE GENOMIC DNA]</scope>
    <source>
        <strain evidence="2 3">StLB037</strain>
    </source>
</reference>
<dbReference type="SUPFAM" id="SSF53474">
    <property type="entry name" value="alpha/beta-Hydrolases"/>
    <property type="match status" value="1"/>
</dbReference>
<dbReference type="Pfam" id="PF05448">
    <property type="entry name" value="AXE1"/>
    <property type="match status" value="1"/>
</dbReference>
<dbReference type="Proteomes" id="UP000186456">
    <property type="component" value="Unassembled WGS sequence"/>
</dbReference>
<dbReference type="InterPro" id="IPR029058">
    <property type="entry name" value="AB_hydrolase_fold"/>
</dbReference>
<accession>A0A1H0MUQ5</accession>
<dbReference type="Gene3D" id="3.40.50.1820">
    <property type="entry name" value="alpha/beta hydrolase"/>
    <property type="match status" value="1"/>
</dbReference>
<evidence type="ECO:0000259" key="1">
    <source>
        <dbReference type="Pfam" id="PF05448"/>
    </source>
</evidence>
<dbReference type="AlphaFoldDB" id="A0A1H0MUQ5"/>
<name>A0A1H0MUQ5_MICTS</name>
<proteinExistence type="predicted"/>
<evidence type="ECO:0000313" key="3">
    <source>
        <dbReference type="Proteomes" id="UP000186456"/>
    </source>
</evidence>